<dbReference type="AlphaFoldDB" id="A0AAW5QZY7"/>
<name>A0AAW5QZY7_9HYPH</name>
<organism evidence="1 2">
    <name type="scientific">Microbaculum marinisediminis</name>
    <dbReference type="NCBI Taxonomy" id="2931392"/>
    <lineage>
        <taxon>Bacteria</taxon>
        <taxon>Pseudomonadati</taxon>
        <taxon>Pseudomonadota</taxon>
        <taxon>Alphaproteobacteria</taxon>
        <taxon>Hyphomicrobiales</taxon>
        <taxon>Tepidamorphaceae</taxon>
        <taxon>Microbaculum</taxon>
    </lineage>
</organism>
<reference evidence="1 2" key="1">
    <citation type="submission" date="2022-04" db="EMBL/GenBank/DDBJ databases">
        <authorList>
            <person name="Ye Y.-Q."/>
            <person name="Du Z.-J."/>
        </authorList>
    </citation>
    <scope>NUCLEOTIDE SEQUENCE [LARGE SCALE GENOMIC DNA]</scope>
    <source>
        <strain evidence="1 2">A6E488</strain>
    </source>
</reference>
<dbReference type="EMBL" id="JALIDZ010000008">
    <property type="protein sequence ID" value="MCT8973596.1"/>
    <property type="molecule type" value="Genomic_DNA"/>
</dbReference>
<keyword evidence="2" id="KW-1185">Reference proteome</keyword>
<protein>
    <submittedName>
        <fullName evidence="1">Uncharacterized protein</fullName>
    </submittedName>
</protein>
<dbReference type="Proteomes" id="UP001320898">
    <property type="component" value="Unassembled WGS sequence"/>
</dbReference>
<accession>A0AAW5QZY7</accession>
<sequence>MTVRSDTRGHDLPHGVVVADTITKLPAEAAGGVVVSGSHGGRYPGYLAAAGGVRAVILCDAGIGKDEAGIGALPYLGALGIAAAAVSHLSCRIGDTGDMLARGTISRANPAAARLGVRAGDTTRDAAVKLRAAPSVVVTPEPLGEGRAYVDQPGPRRIALVDSAAMVGPEDVGQIVVTGSHGGLVGGNPAMALRVDGFAAVYNDAGIGIEDAGIARLPALDTRGIAAFTVAAASARIGEARSTFEDGVISAVNRTAAAMGARVGAPARDILLVWVAG</sequence>
<dbReference type="RefSeq" id="WP_261617179.1">
    <property type="nucleotide sequence ID" value="NZ_JALIDZ010000008.1"/>
</dbReference>
<proteinExistence type="predicted"/>
<comment type="caution">
    <text evidence="1">The sequence shown here is derived from an EMBL/GenBank/DDBJ whole genome shotgun (WGS) entry which is preliminary data.</text>
</comment>
<gene>
    <name evidence="1" type="ORF">MUB46_17170</name>
</gene>
<evidence type="ECO:0000313" key="1">
    <source>
        <dbReference type="EMBL" id="MCT8973596.1"/>
    </source>
</evidence>
<evidence type="ECO:0000313" key="2">
    <source>
        <dbReference type="Proteomes" id="UP001320898"/>
    </source>
</evidence>